<dbReference type="Pfam" id="PF02615">
    <property type="entry name" value="Ldh_2"/>
    <property type="match status" value="1"/>
</dbReference>
<accession>A0A6C0QTK1</accession>
<dbReference type="InterPro" id="IPR003767">
    <property type="entry name" value="Malate/L-lactate_DH-like"/>
</dbReference>
<dbReference type="Gene3D" id="3.30.1370.60">
    <property type="entry name" value="Hypothetical oxidoreductase yiak, domain 2"/>
    <property type="match status" value="1"/>
</dbReference>
<organism evidence="3 4">
    <name type="scientific">Paenibacillus larvae subsp. larvae</name>
    <dbReference type="NCBI Taxonomy" id="147375"/>
    <lineage>
        <taxon>Bacteria</taxon>
        <taxon>Bacillati</taxon>
        <taxon>Bacillota</taxon>
        <taxon>Bacilli</taxon>
        <taxon>Bacillales</taxon>
        <taxon>Paenibacillaceae</taxon>
        <taxon>Paenibacillus</taxon>
    </lineage>
</organism>
<dbReference type="GO" id="GO:0016491">
    <property type="term" value="F:oxidoreductase activity"/>
    <property type="evidence" value="ECO:0007669"/>
    <property type="project" value="UniProtKB-KW"/>
</dbReference>
<dbReference type="EMBL" id="CP019717">
    <property type="protein sequence ID" value="QHZ51698.1"/>
    <property type="molecule type" value="Genomic_DNA"/>
</dbReference>
<reference evidence="3 4" key="1">
    <citation type="journal article" date="2020" name="Int. J. Med. Microbiol.">
        <title>Discovery of Paenibacillus larvae ERIC V: Phenotypic and genomic comparison to genotypes ERIC I-IV reveal different inventories of virulence factors which correlate with epidemiological prevalences of American Foulbrood.</title>
        <authorList>
            <person name="Beims H."/>
            <person name="Bunk B."/>
            <person name="Erler S."/>
            <person name="Mohr K.I."/>
            <person name="Sproer C."/>
            <person name="Pradella S."/>
            <person name="Gunther G."/>
            <person name="Rohde M."/>
            <person name="von der Ohe W."/>
            <person name="Steinert M."/>
        </authorList>
    </citation>
    <scope>NUCLEOTIDE SEQUENCE [LARGE SCALE GENOMIC DNA]</scope>
    <source>
        <strain evidence="3">Eric_V</strain>
    </source>
</reference>
<dbReference type="Proteomes" id="UP000464330">
    <property type="component" value="Chromosome"/>
</dbReference>
<evidence type="ECO:0000313" key="4">
    <source>
        <dbReference type="Proteomes" id="UP000464330"/>
    </source>
</evidence>
<gene>
    <name evidence="3" type="ORF">ERICV_02566</name>
</gene>
<dbReference type="AlphaFoldDB" id="A0A6C0QTK1"/>
<dbReference type="InterPro" id="IPR043143">
    <property type="entry name" value="Mal/L-sulf/L-lact_DH-like_NADP"/>
</dbReference>
<protein>
    <submittedName>
        <fullName evidence="3">Oxidoreductase-like protein</fullName>
    </submittedName>
</protein>
<proteinExistence type="inferred from homology"/>
<dbReference type="Gene3D" id="1.10.1530.10">
    <property type="match status" value="1"/>
</dbReference>
<keyword evidence="2" id="KW-0560">Oxidoreductase</keyword>
<dbReference type="SUPFAM" id="SSF89733">
    <property type="entry name" value="L-sulfolactate dehydrogenase-like"/>
    <property type="match status" value="1"/>
</dbReference>
<evidence type="ECO:0000313" key="3">
    <source>
        <dbReference type="EMBL" id="QHZ51698.1"/>
    </source>
</evidence>
<comment type="similarity">
    <text evidence="1">Belongs to the LDH2/MDH2 oxidoreductase family.</text>
</comment>
<dbReference type="RefSeq" id="WP_023484600.1">
    <property type="nucleotide sequence ID" value="NZ_CP019651.1"/>
</dbReference>
<name>A0A6C0QTK1_9BACL</name>
<evidence type="ECO:0000256" key="2">
    <source>
        <dbReference type="ARBA" id="ARBA00023002"/>
    </source>
</evidence>
<sequence>MRETFPRTKTYTIESLRQKVQNRFEQAGLSEYQAREMSEQLLYAEMRGISSHGLVRIKWVTEQLHKYPLKNVRLLLQNREAELYDADGVLGYLALNEVAEKQQRFEGQTIKFIGIRNTYPTGALSYFSEKLAAKGWIVLMSSTSPRRVGLYGDDKGLVGTNPWTFTLPVETNYSGQVVVDVSLSEITHGQCLKAVEAGQPLPNYAASQPGGLAINHPDDLWKEGNWNAILHPVGRDKGFKPFGVMWSLHVMGSRMLGLDGVESHGTFILLLSPSMWEPIIPAYEVIKGFNEEVKLLSMSKVAHVPGEGRMSRLKEQKDQITVTQEIVNMFD</sequence>
<dbReference type="InterPro" id="IPR036111">
    <property type="entry name" value="Mal/L-sulfo/L-lacto_DH-like_sf"/>
</dbReference>
<evidence type="ECO:0000256" key="1">
    <source>
        <dbReference type="ARBA" id="ARBA00006056"/>
    </source>
</evidence>
<dbReference type="InterPro" id="IPR043144">
    <property type="entry name" value="Mal/L-sulf/L-lact_DH-like_ah"/>
</dbReference>
<dbReference type="PANTHER" id="PTHR11091">
    <property type="entry name" value="OXIDOREDUCTASE-RELATED"/>
    <property type="match status" value="1"/>
</dbReference>
<dbReference type="PANTHER" id="PTHR11091:SF0">
    <property type="entry name" value="MALATE DEHYDROGENASE"/>
    <property type="match status" value="1"/>
</dbReference>